<organism evidence="1 2">
    <name type="scientific">Dysosmobacter welbionis</name>
    <dbReference type="NCBI Taxonomy" id="2093857"/>
    <lineage>
        <taxon>Bacteria</taxon>
        <taxon>Bacillati</taxon>
        <taxon>Bacillota</taxon>
        <taxon>Clostridia</taxon>
        <taxon>Eubacteriales</taxon>
        <taxon>Oscillospiraceae</taxon>
        <taxon>Dysosmobacter</taxon>
    </lineage>
</organism>
<keyword evidence="2" id="KW-1185">Reference proteome</keyword>
<dbReference type="Proteomes" id="UP000298642">
    <property type="component" value="Chromosome"/>
</dbReference>
<evidence type="ECO:0000313" key="1">
    <source>
        <dbReference type="EMBL" id="QCI58543.1"/>
    </source>
</evidence>
<dbReference type="KEGG" id="obj:EIO64_04340"/>
<accession>A0A4D7ALL0</accession>
<proteinExistence type="predicted"/>
<dbReference type="AlphaFoldDB" id="A0A4D7ALL0"/>
<sequence>MAERNDSHLLDGGDSVGMTDNQYKGMLLDQLEDWQEILDLAIAAGNTEIQKKAEKQIAKINEKLKF</sequence>
<reference evidence="2" key="1">
    <citation type="submission" date="2018-12" db="EMBL/GenBank/DDBJ databases">
        <title>Dusodibacter welbiota gen. nov., sp. nov., isolated from human faeces and emended description of the Oscillibacter genus.</title>
        <authorList>
            <person name="Le Roy T."/>
            <person name="Van der Smissen P."/>
            <person name="Delzenne N."/>
            <person name="Muccioli G."/>
            <person name="Collet J.F."/>
            <person name="Cani P.D."/>
        </authorList>
    </citation>
    <scope>NUCLEOTIDE SEQUENCE [LARGE SCALE GENOMIC DNA]</scope>
    <source>
        <strain evidence="2">J115</strain>
    </source>
</reference>
<evidence type="ECO:0000313" key="2">
    <source>
        <dbReference type="Proteomes" id="UP000298642"/>
    </source>
</evidence>
<protein>
    <submittedName>
        <fullName evidence="1">Uncharacterized protein</fullName>
    </submittedName>
</protein>
<dbReference type="EMBL" id="CP034413">
    <property type="protein sequence ID" value="QCI58543.1"/>
    <property type="molecule type" value="Genomic_DNA"/>
</dbReference>
<gene>
    <name evidence="1" type="ORF">EIO64_04340</name>
</gene>
<dbReference type="RefSeq" id="WP_136890836.1">
    <property type="nucleotide sequence ID" value="NZ_CP034413.3"/>
</dbReference>
<name>A0A4D7ALL0_9FIRM</name>